<organism evidence="2 3">
    <name type="scientific">Prorocentrum cordatum</name>
    <dbReference type="NCBI Taxonomy" id="2364126"/>
    <lineage>
        <taxon>Eukaryota</taxon>
        <taxon>Sar</taxon>
        <taxon>Alveolata</taxon>
        <taxon>Dinophyceae</taxon>
        <taxon>Prorocentrales</taxon>
        <taxon>Prorocentraceae</taxon>
        <taxon>Prorocentrum</taxon>
    </lineage>
</organism>
<accession>A0ABN9Y1Z7</accession>
<sequence length="148" mass="16766">MALFIGFLTASYRTTHQAWEANRLTKNMASAIIVAASPETYYSGQLFTIAVCIMFFYTVYHVRTHPYRLNFLNYVETTSLLVLTVHLHGVVWLGLLVSPAWYIIEIFGQALLCDVFALLLTNAFFLMAVLAWAKFMLTDGHAIFTDLA</sequence>
<gene>
    <name evidence="2" type="ORF">PCOR1329_LOCUS80680</name>
</gene>
<feature type="transmembrane region" description="Helical" evidence="1">
    <location>
        <begin position="80"/>
        <end position="103"/>
    </location>
</feature>
<proteinExistence type="predicted"/>
<feature type="transmembrane region" description="Helical" evidence="1">
    <location>
        <begin position="41"/>
        <end position="60"/>
    </location>
</feature>
<keyword evidence="1" id="KW-0812">Transmembrane</keyword>
<evidence type="ECO:0000256" key="1">
    <source>
        <dbReference type="SAM" id="Phobius"/>
    </source>
</evidence>
<keyword evidence="1" id="KW-0472">Membrane</keyword>
<name>A0ABN9Y1Z7_9DINO</name>
<comment type="caution">
    <text evidence="2">The sequence shown here is derived from an EMBL/GenBank/DDBJ whole genome shotgun (WGS) entry which is preliminary data.</text>
</comment>
<evidence type="ECO:0000313" key="2">
    <source>
        <dbReference type="EMBL" id="CAK0904743.1"/>
    </source>
</evidence>
<protein>
    <submittedName>
        <fullName evidence="2">Uncharacterized protein</fullName>
    </submittedName>
</protein>
<evidence type="ECO:0000313" key="3">
    <source>
        <dbReference type="Proteomes" id="UP001189429"/>
    </source>
</evidence>
<reference evidence="2" key="1">
    <citation type="submission" date="2023-10" db="EMBL/GenBank/DDBJ databases">
        <authorList>
            <person name="Chen Y."/>
            <person name="Shah S."/>
            <person name="Dougan E. K."/>
            <person name="Thang M."/>
            <person name="Chan C."/>
        </authorList>
    </citation>
    <scope>NUCLEOTIDE SEQUENCE [LARGE SCALE GENOMIC DNA]</scope>
</reference>
<keyword evidence="3" id="KW-1185">Reference proteome</keyword>
<feature type="transmembrane region" description="Helical" evidence="1">
    <location>
        <begin position="115"/>
        <end position="133"/>
    </location>
</feature>
<dbReference type="Proteomes" id="UP001189429">
    <property type="component" value="Unassembled WGS sequence"/>
</dbReference>
<keyword evidence="1" id="KW-1133">Transmembrane helix</keyword>
<dbReference type="EMBL" id="CAUYUJ010021453">
    <property type="protein sequence ID" value="CAK0904743.1"/>
    <property type="molecule type" value="Genomic_DNA"/>
</dbReference>